<dbReference type="SUPFAM" id="SSF56672">
    <property type="entry name" value="DNA/RNA polymerases"/>
    <property type="match status" value="1"/>
</dbReference>
<proteinExistence type="predicted"/>
<organism evidence="1 2">
    <name type="scientific">Spinacia oleracea</name>
    <name type="common">Spinach</name>
    <dbReference type="NCBI Taxonomy" id="3562"/>
    <lineage>
        <taxon>Eukaryota</taxon>
        <taxon>Viridiplantae</taxon>
        <taxon>Streptophyta</taxon>
        <taxon>Embryophyta</taxon>
        <taxon>Tracheophyta</taxon>
        <taxon>Spermatophyta</taxon>
        <taxon>Magnoliopsida</taxon>
        <taxon>eudicotyledons</taxon>
        <taxon>Gunneridae</taxon>
        <taxon>Pentapetalae</taxon>
        <taxon>Caryophyllales</taxon>
        <taxon>Chenopodiaceae</taxon>
        <taxon>Chenopodioideae</taxon>
        <taxon>Anserineae</taxon>
        <taxon>Spinacia</taxon>
    </lineage>
</organism>
<reference evidence="1" key="1">
    <citation type="journal article" date="2021" name="Nat. Commun.">
        <title>Genomic analyses provide insights into spinach domestication and the genetic basis of agronomic traits.</title>
        <authorList>
            <person name="Cai X."/>
            <person name="Sun X."/>
            <person name="Xu C."/>
            <person name="Sun H."/>
            <person name="Wang X."/>
            <person name="Ge C."/>
            <person name="Zhang Z."/>
            <person name="Wang Q."/>
            <person name="Fei Z."/>
            <person name="Jiao C."/>
            <person name="Wang Q."/>
        </authorList>
    </citation>
    <scope>NUCLEOTIDE SEQUENCE [LARGE SCALE GENOMIC DNA]</scope>
    <source>
        <strain evidence="1">cv. Varoflay</strain>
    </source>
</reference>
<sequence length="247" mass="27385">MTTVRTFLAVAAVKHWEVHQMDISVLTYVDDMIIAGNNKVALESFKAYLKTGLLGAKHVDSPMEQNHKLALAEGKELADGEKYRHLIGRLIYLVVTRPDLDTPYIFCHSLCRTKKRNIGKQLASCKLEGWCDSDWASCPITRRLLTGWVVLLDFSPVSWKTKKQHTVSRSSAEAEYRSMVPVRGGFISCSYSVEEPSESGRGLTSSGLQSYVVEGGPGGASRLHCRGRSASSHVVEEGPRWAPRLCC</sequence>
<dbReference type="RefSeq" id="XP_056692189.1">
    <property type="nucleotide sequence ID" value="XM_056836211.1"/>
</dbReference>
<evidence type="ECO:0000313" key="2">
    <source>
        <dbReference type="RefSeq" id="XP_056692189.1"/>
    </source>
</evidence>
<gene>
    <name evidence="2" type="primary">LOC130467642</name>
</gene>
<dbReference type="GeneID" id="130467642"/>
<protein>
    <submittedName>
        <fullName evidence="2">Uncharacterized mitochondrial protein AtMg00810-like</fullName>
    </submittedName>
</protein>
<dbReference type="CDD" id="cd09272">
    <property type="entry name" value="RNase_HI_RT_Ty1"/>
    <property type="match status" value="1"/>
</dbReference>
<dbReference type="PANTHER" id="PTHR11439:SF462">
    <property type="match status" value="1"/>
</dbReference>
<dbReference type="InterPro" id="IPR043502">
    <property type="entry name" value="DNA/RNA_pol_sf"/>
</dbReference>
<accession>A0ABM3R9A5</accession>
<evidence type="ECO:0000313" key="1">
    <source>
        <dbReference type="Proteomes" id="UP000813463"/>
    </source>
</evidence>
<dbReference type="Proteomes" id="UP000813463">
    <property type="component" value="Chromosome 2"/>
</dbReference>
<dbReference type="PANTHER" id="PTHR11439">
    <property type="entry name" value="GAG-POL-RELATED RETROTRANSPOSON"/>
    <property type="match status" value="1"/>
</dbReference>
<keyword evidence="1" id="KW-1185">Reference proteome</keyword>
<name>A0ABM3R9A5_SPIOL</name>
<reference evidence="2" key="2">
    <citation type="submission" date="2025-08" db="UniProtKB">
        <authorList>
            <consortium name="RefSeq"/>
        </authorList>
    </citation>
    <scope>IDENTIFICATION</scope>
    <source>
        <tissue evidence="2">Leaf</tissue>
    </source>
</reference>